<evidence type="ECO:0000313" key="3">
    <source>
        <dbReference type="Proteomes" id="UP000295083"/>
    </source>
</evidence>
<dbReference type="EMBL" id="QAPG01000006">
    <property type="protein sequence ID" value="TDZ40177.1"/>
    <property type="molecule type" value="Genomic_DNA"/>
</dbReference>
<proteinExistence type="predicted"/>
<name>A0A4R8QMA7_9PEZI</name>
<protein>
    <submittedName>
        <fullName evidence="2">Uncharacterized protein</fullName>
    </submittedName>
</protein>
<dbReference type="Proteomes" id="UP000295083">
    <property type="component" value="Unassembled WGS sequence"/>
</dbReference>
<evidence type="ECO:0000313" key="2">
    <source>
        <dbReference type="EMBL" id="TDZ40177.1"/>
    </source>
</evidence>
<accession>A0A4R8QMA7</accession>
<feature type="compositionally biased region" description="Basic and acidic residues" evidence="1">
    <location>
        <begin position="220"/>
        <end position="231"/>
    </location>
</feature>
<sequence>MASVKLVLPDKVSGEEFKQHLESYEPLINSISTSKAAKPGQKTLRELDHFRFVEAPGLFTQKGPRRAMDHDDVKVLVDWKLRHGKFRPSLMKLVTSNDSTTVQDVVTQGIEAYKEPSDLSAALNVLTKLKGIGPATASLLLAVHYPEDVLFFSDEAYYWLCNKGQKASIKYNMKEYDALNEAARKLIERLGVSAMDVEKVAYVLLKQDGPLPSQPQPPRNKAEKAEVKAETKPAPVKRKKSINEVVKDAAPLRRSKRGKAV</sequence>
<gene>
    <name evidence="2" type="ORF">C8035_v003560</name>
</gene>
<feature type="region of interest" description="Disordered" evidence="1">
    <location>
        <begin position="208"/>
        <end position="261"/>
    </location>
</feature>
<dbReference type="AlphaFoldDB" id="A0A4R8QMA7"/>
<dbReference type="PANTHER" id="PTHR21521:SF0">
    <property type="entry name" value="AMUN, ISOFORM A"/>
    <property type="match status" value="1"/>
</dbReference>
<comment type="caution">
    <text evidence="2">The sequence shown here is derived from an EMBL/GenBank/DDBJ whole genome shotgun (WGS) entry which is preliminary data.</text>
</comment>
<reference evidence="2 3" key="1">
    <citation type="submission" date="2018-11" db="EMBL/GenBank/DDBJ databases">
        <title>Genome sequence and assembly of Colletotrichum spinosum.</title>
        <authorList>
            <person name="Gan P."/>
            <person name="Shirasu K."/>
        </authorList>
    </citation>
    <scope>NUCLEOTIDE SEQUENCE [LARGE SCALE GENOMIC DNA]</scope>
    <source>
        <strain evidence="2 3">CBS 515.97</strain>
    </source>
</reference>
<dbReference type="PANTHER" id="PTHR21521">
    <property type="entry name" value="AMUN, ISOFORM A"/>
    <property type="match status" value="1"/>
</dbReference>
<organism evidence="2 3">
    <name type="scientific">Colletotrichum spinosum</name>
    <dbReference type="NCBI Taxonomy" id="1347390"/>
    <lineage>
        <taxon>Eukaryota</taxon>
        <taxon>Fungi</taxon>
        <taxon>Dikarya</taxon>
        <taxon>Ascomycota</taxon>
        <taxon>Pezizomycotina</taxon>
        <taxon>Sordariomycetes</taxon>
        <taxon>Hypocreomycetidae</taxon>
        <taxon>Glomerellales</taxon>
        <taxon>Glomerellaceae</taxon>
        <taxon>Colletotrichum</taxon>
        <taxon>Colletotrichum orbiculare species complex</taxon>
    </lineage>
</organism>
<keyword evidence="3" id="KW-1185">Reference proteome</keyword>
<feature type="compositionally biased region" description="Basic and acidic residues" evidence="1">
    <location>
        <begin position="241"/>
        <end position="251"/>
    </location>
</feature>
<evidence type="ECO:0000256" key="1">
    <source>
        <dbReference type="SAM" id="MobiDB-lite"/>
    </source>
</evidence>